<dbReference type="InterPro" id="IPR002938">
    <property type="entry name" value="FAD-bd"/>
</dbReference>
<keyword evidence="5" id="KW-1185">Reference proteome</keyword>
<dbReference type="SUPFAM" id="SSF51905">
    <property type="entry name" value="FAD/NAD(P)-binding domain"/>
    <property type="match status" value="1"/>
</dbReference>
<feature type="domain" description="FAD-binding" evidence="3">
    <location>
        <begin position="283"/>
        <end position="345"/>
    </location>
</feature>
<dbReference type="Gene3D" id="3.50.50.60">
    <property type="entry name" value="FAD/NAD(P)-binding domain"/>
    <property type="match status" value="1"/>
</dbReference>
<evidence type="ECO:0000313" key="4">
    <source>
        <dbReference type="EMBL" id="MFD2792811.1"/>
    </source>
</evidence>
<evidence type="ECO:0000259" key="3">
    <source>
        <dbReference type="Pfam" id="PF01494"/>
    </source>
</evidence>
<dbReference type="InterPro" id="IPR050493">
    <property type="entry name" value="FAD-dep_Monooxygenase_BioMet"/>
</dbReference>
<protein>
    <submittedName>
        <fullName evidence="4">FAD-dependent oxidoreductase</fullName>
    </submittedName>
</protein>
<dbReference type="Pfam" id="PF01494">
    <property type="entry name" value="FAD_binding_3"/>
    <property type="match status" value="2"/>
</dbReference>
<dbReference type="PANTHER" id="PTHR13789">
    <property type="entry name" value="MONOOXYGENASE"/>
    <property type="match status" value="1"/>
</dbReference>
<dbReference type="EMBL" id="JBHUOG010000001">
    <property type="protein sequence ID" value="MFD2792811.1"/>
    <property type="molecule type" value="Genomic_DNA"/>
</dbReference>
<comment type="caution">
    <text evidence="4">The sequence shown here is derived from an EMBL/GenBank/DDBJ whole genome shotgun (WGS) entry which is preliminary data.</text>
</comment>
<gene>
    <name evidence="4" type="ORF">ACFS27_04530</name>
</gene>
<sequence>MRVLVVGGGIAGSALALALHRAGLDDVVVAESRPSFDDAGGAFLTLAPNGVNALDAIGHGDVPEAAGGFELSGIDFHNARGRKIAELAGDDDLARYGARSVVLRRARLHGELARRAQQTGTPFLFGAHLGAVHEHPDGVEAVFTDGRTIRADAIVGADGVWSAVRRLTWPDAATPAYTGIVDCGGWATVDLPDSARQQMHFGHRAFFGHAVKDLVAYWFTNVPRADEPARAELDGLDQPSWMATIRKLHAQDPAPVRAVLDAADASVGAWPIYDLPELATWSTRTTCLIGDAAHAVSPSSGQGASLAIEDAAVLAGLLRDAPTPAAAFEGFVRERKSHAEKVVRFGRQIGDRKVASTTRSLFRDLTLGFFLRMGAKAAAEQYGYRVPALPDRPHPARSEAEGA</sequence>
<organism evidence="4 5">
    <name type="scientific">Promicromonospora vindobonensis</name>
    <dbReference type="NCBI Taxonomy" id="195748"/>
    <lineage>
        <taxon>Bacteria</taxon>
        <taxon>Bacillati</taxon>
        <taxon>Actinomycetota</taxon>
        <taxon>Actinomycetes</taxon>
        <taxon>Micrococcales</taxon>
        <taxon>Promicromonosporaceae</taxon>
        <taxon>Promicromonospora</taxon>
    </lineage>
</organism>
<name>A0ABW5VNC6_9MICO</name>
<evidence type="ECO:0000256" key="1">
    <source>
        <dbReference type="ARBA" id="ARBA00023002"/>
    </source>
</evidence>
<dbReference type="InterPro" id="IPR036188">
    <property type="entry name" value="FAD/NAD-bd_sf"/>
</dbReference>
<accession>A0ABW5VNC6</accession>
<dbReference type="RefSeq" id="WP_377180656.1">
    <property type="nucleotide sequence ID" value="NZ_JBHUOG010000001.1"/>
</dbReference>
<dbReference type="PANTHER" id="PTHR13789:SF309">
    <property type="entry name" value="PUTATIVE (AFU_ORTHOLOGUE AFUA_6G14510)-RELATED"/>
    <property type="match status" value="1"/>
</dbReference>
<evidence type="ECO:0000256" key="2">
    <source>
        <dbReference type="ARBA" id="ARBA00023033"/>
    </source>
</evidence>
<keyword evidence="2" id="KW-0503">Monooxygenase</keyword>
<evidence type="ECO:0000313" key="5">
    <source>
        <dbReference type="Proteomes" id="UP001597479"/>
    </source>
</evidence>
<dbReference type="PRINTS" id="PR00420">
    <property type="entry name" value="RNGMNOXGNASE"/>
</dbReference>
<dbReference type="Proteomes" id="UP001597479">
    <property type="component" value="Unassembled WGS sequence"/>
</dbReference>
<feature type="domain" description="FAD-binding" evidence="3">
    <location>
        <begin position="2"/>
        <end position="166"/>
    </location>
</feature>
<proteinExistence type="predicted"/>
<keyword evidence="1" id="KW-0560">Oxidoreductase</keyword>
<reference evidence="5" key="1">
    <citation type="journal article" date="2019" name="Int. J. Syst. Evol. Microbiol.">
        <title>The Global Catalogue of Microorganisms (GCM) 10K type strain sequencing project: providing services to taxonomists for standard genome sequencing and annotation.</title>
        <authorList>
            <consortium name="The Broad Institute Genomics Platform"/>
            <consortium name="The Broad Institute Genome Sequencing Center for Infectious Disease"/>
            <person name="Wu L."/>
            <person name="Ma J."/>
        </authorList>
    </citation>
    <scope>NUCLEOTIDE SEQUENCE [LARGE SCALE GENOMIC DNA]</scope>
    <source>
        <strain evidence="5">CCM 7044</strain>
    </source>
</reference>